<dbReference type="Gene3D" id="3.40.50.2300">
    <property type="match status" value="1"/>
</dbReference>
<dbReference type="InterPro" id="IPR011006">
    <property type="entry name" value="CheY-like_superfamily"/>
</dbReference>
<proteinExistence type="predicted"/>
<dbReference type="SUPFAM" id="SSF52172">
    <property type="entry name" value="CheY-like"/>
    <property type="match status" value="1"/>
</dbReference>
<dbReference type="SMART" id="SM00448">
    <property type="entry name" value="REC"/>
    <property type="match status" value="1"/>
</dbReference>
<dbReference type="InterPro" id="IPR052893">
    <property type="entry name" value="TCS_response_regulator"/>
</dbReference>
<dbReference type="GO" id="GO:0000160">
    <property type="term" value="P:phosphorelay signal transduction system"/>
    <property type="evidence" value="ECO:0007669"/>
    <property type="project" value="InterPro"/>
</dbReference>
<dbReference type="PROSITE" id="PS50110">
    <property type="entry name" value="RESPONSE_REGULATORY"/>
    <property type="match status" value="1"/>
</dbReference>
<dbReference type="Pfam" id="PF00072">
    <property type="entry name" value="Response_reg"/>
    <property type="match status" value="1"/>
</dbReference>
<dbReference type="PANTHER" id="PTHR44520">
    <property type="entry name" value="RESPONSE REGULATOR RCP1-RELATED"/>
    <property type="match status" value="1"/>
</dbReference>
<dbReference type="PANTHER" id="PTHR44520:SF2">
    <property type="entry name" value="RESPONSE REGULATOR RCP1"/>
    <property type="match status" value="1"/>
</dbReference>
<reference evidence="2" key="1">
    <citation type="submission" date="2018-06" db="EMBL/GenBank/DDBJ databases">
        <authorList>
            <person name="Zhirakovskaya E."/>
        </authorList>
    </citation>
    <scope>NUCLEOTIDE SEQUENCE</scope>
</reference>
<accession>A0A3B1C9S6</accession>
<dbReference type="AlphaFoldDB" id="A0A3B1C9S6"/>
<name>A0A3B1C9S6_9ZZZZ</name>
<protein>
    <submittedName>
        <fullName evidence="2">Two-component transcriptional response regulator, LuxR family</fullName>
    </submittedName>
</protein>
<sequence>MKSISPSQLILIVEDSDIDFETTIRAFKKTHMANPVQRCEDGEDALDYLFQRNQYSDADKCPRPELILLDLNLPGTDGREVLEEIKQDPKLKSIPVIVLTTSSDDKDIQKCYRAGANSYIQKPVDLQGFFTAIQRLKDFWFEVVLFPKKEEFSQ</sequence>
<dbReference type="EMBL" id="UOGG01000027">
    <property type="protein sequence ID" value="VAX27266.1"/>
    <property type="molecule type" value="Genomic_DNA"/>
</dbReference>
<dbReference type="CDD" id="cd17557">
    <property type="entry name" value="REC_Rcp-like"/>
    <property type="match status" value="1"/>
</dbReference>
<evidence type="ECO:0000313" key="2">
    <source>
        <dbReference type="EMBL" id="VAX27266.1"/>
    </source>
</evidence>
<evidence type="ECO:0000259" key="1">
    <source>
        <dbReference type="PROSITE" id="PS50110"/>
    </source>
</evidence>
<organism evidence="2">
    <name type="scientific">hydrothermal vent metagenome</name>
    <dbReference type="NCBI Taxonomy" id="652676"/>
    <lineage>
        <taxon>unclassified sequences</taxon>
        <taxon>metagenomes</taxon>
        <taxon>ecological metagenomes</taxon>
    </lineage>
</organism>
<gene>
    <name evidence="2" type="ORF">MNBD_NITROSPINAE05-1054</name>
</gene>
<feature type="domain" description="Response regulatory" evidence="1">
    <location>
        <begin position="9"/>
        <end position="137"/>
    </location>
</feature>
<dbReference type="InterPro" id="IPR001789">
    <property type="entry name" value="Sig_transdc_resp-reg_receiver"/>
</dbReference>